<evidence type="ECO:0000259" key="9">
    <source>
        <dbReference type="PROSITE" id="PS50011"/>
    </source>
</evidence>
<evidence type="ECO:0000256" key="4">
    <source>
        <dbReference type="ARBA" id="ARBA00022777"/>
    </source>
</evidence>
<dbReference type="FunFam" id="3.30.200.20:FF:000081">
    <property type="entry name" value="Octicosapeptide/phox/Bem1p domain kinase superfamily protein"/>
    <property type="match status" value="1"/>
</dbReference>
<keyword evidence="4" id="KW-0418">Kinase</keyword>
<dbReference type="PANTHER" id="PTHR23257">
    <property type="entry name" value="SERINE-THREONINE PROTEIN KINASE"/>
    <property type="match status" value="1"/>
</dbReference>
<evidence type="ECO:0000256" key="7">
    <source>
        <dbReference type="SAM" id="MobiDB-lite"/>
    </source>
</evidence>
<dbReference type="InterPro" id="IPR000719">
    <property type="entry name" value="Prot_kinase_dom"/>
</dbReference>
<protein>
    <submittedName>
        <fullName evidence="11">Uncharacterized protein LOC105122974 isoform X1</fullName>
    </submittedName>
</protein>
<reference evidence="11" key="1">
    <citation type="submission" date="2025-08" db="UniProtKB">
        <authorList>
            <consortium name="RefSeq"/>
        </authorList>
    </citation>
    <scope>IDENTIFICATION</scope>
</reference>
<evidence type="ECO:0000256" key="2">
    <source>
        <dbReference type="ARBA" id="ARBA00022679"/>
    </source>
</evidence>
<dbReference type="InterPro" id="IPR050167">
    <property type="entry name" value="Ser_Thr_protein_kinase"/>
</dbReference>
<feature type="binding site" evidence="6">
    <location>
        <position position="843"/>
    </location>
    <ligand>
        <name>ATP</name>
        <dbReference type="ChEBI" id="CHEBI:30616"/>
    </ligand>
</feature>
<dbReference type="CDD" id="cd06410">
    <property type="entry name" value="PB1_UP2"/>
    <property type="match status" value="1"/>
</dbReference>
<feature type="region of interest" description="Disordered" evidence="7">
    <location>
        <begin position="760"/>
        <end position="789"/>
    </location>
</feature>
<dbReference type="PROSITE" id="PS50011">
    <property type="entry name" value="PROTEIN_KINASE_DOM"/>
    <property type="match status" value="1"/>
</dbReference>
<feature type="compositionally biased region" description="Acidic residues" evidence="7">
    <location>
        <begin position="777"/>
        <end position="788"/>
    </location>
</feature>
<dbReference type="Proteomes" id="UP000694918">
    <property type="component" value="Unplaced"/>
</dbReference>
<dbReference type="CDD" id="cd13999">
    <property type="entry name" value="STKc_MAP3K-like"/>
    <property type="match status" value="1"/>
</dbReference>
<keyword evidence="1" id="KW-0723">Serine/threonine-protein kinase</keyword>
<feature type="transmembrane region" description="Helical" evidence="8">
    <location>
        <begin position="974"/>
        <end position="994"/>
    </location>
</feature>
<dbReference type="GeneID" id="105122974"/>
<dbReference type="PROSITE" id="PS00107">
    <property type="entry name" value="PROTEIN_KINASE_ATP"/>
    <property type="match status" value="1"/>
</dbReference>
<dbReference type="GO" id="GO:0004674">
    <property type="term" value="F:protein serine/threonine kinase activity"/>
    <property type="evidence" value="ECO:0007669"/>
    <property type="project" value="UniProtKB-KW"/>
</dbReference>
<dbReference type="Pfam" id="PF00564">
    <property type="entry name" value="PB1"/>
    <property type="match status" value="1"/>
</dbReference>
<dbReference type="Gene3D" id="3.30.200.20">
    <property type="entry name" value="Phosphorylase Kinase, domain 1"/>
    <property type="match status" value="1"/>
</dbReference>
<dbReference type="Pfam" id="PF07714">
    <property type="entry name" value="PK_Tyr_Ser-Thr"/>
    <property type="match status" value="2"/>
</dbReference>
<feature type="region of interest" description="Disordered" evidence="7">
    <location>
        <begin position="653"/>
        <end position="678"/>
    </location>
</feature>
<dbReference type="PANTHER" id="PTHR23257:SF792">
    <property type="entry name" value="PROTEIN KINASE DOMAIN-CONTAINING PROTEIN"/>
    <property type="match status" value="1"/>
</dbReference>
<dbReference type="KEGG" id="peu:105122974"/>
<feature type="compositionally biased region" description="Polar residues" evidence="7">
    <location>
        <begin position="326"/>
        <end position="342"/>
    </location>
</feature>
<keyword evidence="8" id="KW-0812">Transmembrane</keyword>
<dbReference type="GO" id="GO:0005524">
    <property type="term" value="F:ATP binding"/>
    <property type="evidence" value="ECO:0007669"/>
    <property type="project" value="UniProtKB-UniRule"/>
</dbReference>
<evidence type="ECO:0000256" key="3">
    <source>
        <dbReference type="ARBA" id="ARBA00022741"/>
    </source>
</evidence>
<feature type="compositionally biased region" description="Basic and acidic residues" evidence="7">
    <location>
        <begin position="84"/>
        <end position="95"/>
    </location>
</feature>
<dbReference type="InterPro" id="IPR011009">
    <property type="entry name" value="Kinase-like_dom_sf"/>
</dbReference>
<evidence type="ECO:0000313" key="10">
    <source>
        <dbReference type="Proteomes" id="UP000694918"/>
    </source>
</evidence>
<gene>
    <name evidence="11" type="primary">LOC105122974</name>
</gene>
<feature type="domain" description="Protein kinase" evidence="9">
    <location>
        <begin position="816"/>
        <end position="1142"/>
    </location>
</feature>
<dbReference type="PROSITE" id="PS00108">
    <property type="entry name" value="PROTEIN_KINASE_ST"/>
    <property type="match status" value="1"/>
</dbReference>
<dbReference type="Gene3D" id="3.10.20.90">
    <property type="entry name" value="Phosphatidylinositol 3-kinase Catalytic Subunit, Chain A, domain 1"/>
    <property type="match status" value="1"/>
</dbReference>
<dbReference type="InterPro" id="IPR001245">
    <property type="entry name" value="Ser-Thr/Tyr_kinase_cat_dom"/>
</dbReference>
<evidence type="ECO:0000313" key="11">
    <source>
        <dbReference type="RefSeq" id="XP_011020691.1"/>
    </source>
</evidence>
<proteinExistence type="predicted"/>
<keyword evidence="8" id="KW-1133">Transmembrane helix</keyword>
<dbReference type="SMART" id="SM00220">
    <property type="entry name" value="S_TKc"/>
    <property type="match status" value="1"/>
</dbReference>
<evidence type="ECO:0000256" key="1">
    <source>
        <dbReference type="ARBA" id="ARBA00022527"/>
    </source>
</evidence>
<evidence type="ECO:0000256" key="5">
    <source>
        <dbReference type="ARBA" id="ARBA00022840"/>
    </source>
</evidence>
<dbReference type="SMART" id="SM00666">
    <property type="entry name" value="PB1"/>
    <property type="match status" value="1"/>
</dbReference>
<dbReference type="GO" id="GO:0005737">
    <property type="term" value="C:cytoplasm"/>
    <property type="evidence" value="ECO:0007669"/>
    <property type="project" value="TreeGrafter"/>
</dbReference>
<feature type="compositionally biased region" description="Basic and acidic residues" evidence="7">
    <location>
        <begin position="657"/>
        <end position="678"/>
    </location>
</feature>
<dbReference type="AlphaFoldDB" id="A0AAJ6U112"/>
<feature type="compositionally biased region" description="Low complexity" evidence="7">
    <location>
        <begin position="314"/>
        <end position="325"/>
    </location>
</feature>
<evidence type="ECO:0000256" key="8">
    <source>
        <dbReference type="SAM" id="Phobius"/>
    </source>
</evidence>
<dbReference type="RefSeq" id="XP_011020691.1">
    <property type="nucleotide sequence ID" value="XM_011022389.1"/>
</dbReference>
<name>A0AAJ6U112_POPEU</name>
<accession>A0AAJ6U112</accession>
<dbReference type="GO" id="GO:0007165">
    <property type="term" value="P:signal transduction"/>
    <property type="evidence" value="ECO:0007669"/>
    <property type="project" value="TreeGrafter"/>
</dbReference>
<sequence>MAHETPGSSGQQFIGDKMKVVTRDGIPVDRNVHNISVQTGEEFSPQFARRRVLDHNQPGQMGFNYSQNNPMGSESHAGTHGVRRKDSDCDASDHVSRIEATGHAAELENRAYTDNAGRYHWECVPNALKPSNYVDETNNSGRVTLGLTSSPNCVPETPWPYQPFGTRVSECAFSGKMKFLCSFGGRILPRPNDGKLRYVGGETRIISIRKNVTWEELARKTLAICDQPHTIKYQLPGEDLDALISVSSDEDLHHMIEEYQGLEKNGGSQRLRIFLVSSVEPDSPNSFEGKTSQQCNADCQYVVAVNGMLDHSPQKSSSGQSSASQLGTASDYKNQSSPVSPVNIQYRDHKNSKSLFYVDQPFPDSNKNIGTFSVDKFPFDTAYYNNLPHGPIPSVNQACYQQYPGETDQTSKQLEMHLHNRSQSGDFLSYQQHPQNSMNSDWPAIMERAFSDSQLQENGEVSEKWLEEAVILLSLGNGRGKSPSLKMSNSSLERPALAPYIMDEKHQLIEFENHCSEELSYIDLEQEVLKWMNRNANYSDIDRQQYEGNVEVALNDNAMEHRNLPDLNFPPSAYHHPLDSQAYGRMVSATRVNTSENYADAMREHPKSHQSDTNAPNFFVKSQKVAKEQHCTMTESINGQRILHWDPEYLPSASLGSRDKGPEVPSSKSDRSASSRLDSLCHEDPVNCNEKVKKIHDKGLSYKESIDGDALYVQSQPLDNNHDDKIAKPGVIVEDVTGTTPPDIPFSLNVVPRVEEELAEGFQSDGDIDVESTGQEYESEDIEGDDKDVNDSISDAAMAEIEAGIYRLQIIRNADIEEEQELGSGTFGTVYYGKWRGTDVAIKRIKRSCFSGNSSEQERLSRDFWREARILSDLHHPNVLAFYGVVPDGPGGTMATVTEYMVNGSLRRVLQKKDRSLDRRKKLMVALDAAFGMEYLHLRDIIHFDLKCDNLLVNLRDPQRPICKVMFAETPHSLLLPLFYCLLLVLILYQNMLFNFQKSFFQLYSLYISLIHTCNSPVLQVGDFGLSKIKRNTLVSGGVRGTLPWMAPELLDGTSNRVSEKVDVFSFGIAMWEILTGEEQYANMQFGAIIGGIVSSTLRPPVPEHCDTGWRKLMEECWASDPEARPSFTEITNRLRSMSTALQPKRPNYANR</sequence>
<feature type="region of interest" description="Disordered" evidence="7">
    <location>
        <begin position="63"/>
        <end position="95"/>
    </location>
</feature>
<dbReference type="SUPFAM" id="SSF54277">
    <property type="entry name" value="CAD &amp; PB1 domains"/>
    <property type="match status" value="1"/>
</dbReference>
<dbReference type="FunFam" id="3.10.20.90:FF:000058">
    <property type="entry name" value="Octicosapeptide/phox/Bem1p domain kinase superfamily protein"/>
    <property type="match status" value="1"/>
</dbReference>
<dbReference type="InterPro" id="IPR000270">
    <property type="entry name" value="PB1_dom"/>
</dbReference>
<dbReference type="InterPro" id="IPR017441">
    <property type="entry name" value="Protein_kinase_ATP_BS"/>
</dbReference>
<dbReference type="Gene3D" id="1.10.510.10">
    <property type="entry name" value="Transferase(Phosphotransferase) domain 1"/>
    <property type="match status" value="1"/>
</dbReference>
<keyword evidence="3 6" id="KW-0547">Nucleotide-binding</keyword>
<keyword evidence="10" id="KW-1185">Reference proteome</keyword>
<keyword evidence="8" id="KW-0472">Membrane</keyword>
<feature type="region of interest" description="Disordered" evidence="7">
    <location>
        <begin position="310"/>
        <end position="342"/>
    </location>
</feature>
<keyword evidence="5 6" id="KW-0067">ATP-binding</keyword>
<dbReference type="SUPFAM" id="SSF56112">
    <property type="entry name" value="Protein kinase-like (PK-like)"/>
    <property type="match status" value="1"/>
</dbReference>
<feature type="compositionally biased region" description="Polar residues" evidence="7">
    <location>
        <begin position="63"/>
        <end position="72"/>
    </location>
</feature>
<organism evidence="10 11">
    <name type="scientific">Populus euphratica</name>
    <name type="common">Euphrates poplar</name>
    <dbReference type="NCBI Taxonomy" id="75702"/>
    <lineage>
        <taxon>Eukaryota</taxon>
        <taxon>Viridiplantae</taxon>
        <taxon>Streptophyta</taxon>
        <taxon>Embryophyta</taxon>
        <taxon>Tracheophyta</taxon>
        <taxon>Spermatophyta</taxon>
        <taxon>Magnoliopsida</taxon>
        <taxon>eudicotyledons</taxon>
        <taxon>Gunneridae</taxon>
        <taxon>Pentapetalae</taxon>
        <taxon>rosids</taxon>
        <taxon>fabids</taxon>
        <taxon>Malpighiales</taxon>
        <taxon>Salicaceae</taxon>
        <taxon>Saliceae</taxon>
        <taxon>Populus</taxon>
    </lineage>
</organism>
<keyword evidence="2" id="KW-0808">Transferase</keyword>
<evidence type="ECO:0000256" key="6">
    <source>
        <dbReference type="PROSITE-ProRule" id="PRU10141"/>
    </source>
</evidence>
<dbReference type="InterPro" id="IPR008271">
    <property type="entry name" value="Ser/Thr_kinase_AS"/>
</dbReference>